<proteinExistence type="predicted"/>
<dbReference type="AlphaFoldDB" id="A0A934JYS1"/>
<evidence type="ECO:0000313" key="2">
    <source>
        <dbReference type="EMBL" id="MBJ7597387.1"/>
    </source>
</evidence>
<keyword evidence="3" id="KW-1185">Reference proteome</keyword>
<dbReference type="InterPro" id="IPR023210">
    <property type="entry name" value="NADP_OxRdtase_dom"/>
</dbReference>
<dbReference type="RefSeq" id="WP_338199563.1">
    <property type="nucleotide sequence ID" value="NZ_JAEKNR010000059.1"/>
</dbReference>
<sequence>MAIPKLTFGRTGHESTRVLFGGAALGSVSQDVADRTLEVLLQHGVNHLDVAASYGDAELRVRPWLRDHRRDFFLATKTDERTAAPAREELHRSLDRMGVDQVDLWQLHSLADPIEWDIALSPGGVLEAAIATREEGLVRWIGVTGHGAQIAANHRRSLERFDFDSVLLPYNYVTMQLPYYAENFERLAETCADRQVAVQTIKSIALRPWLGRPHTHSTWYEPLESQDDIDLAVWWVLGRPGVFLNSVGDVELLPKVLDAAERFERRPSDEEMQALVERAHLDPIFV</sequence>
<dbReference type="CDD" id="cd19100">
    <property type="entry name" value="AKR_unchar"/>
    <property type="match status" value="1"/>
</dbReference>
<name>A0A934JYS1_9BACT</name>
<dbReference type="PANTHER" id="PTHR43312">
    <property type="entry name" value="D-THREO-ALDOSE 1-DEHYDROGENASE"/>
    <property type="match status" value="1"/>
</dbReference>
<evidence type="ECO:0000313" key="3">
    <source>
        <dbReference type="Proteomes" id="UP000612893"/>
    </source>
</evidence>
<accession>A0A934JYS1</accession>
<dbReference type="Gene3D" id="3.20.20.100">
    <property type="entry name" value="NADP-dependent oxidoreductase domain"/>
    <property type="match status" value="1"/>
</dbReference>
<dbReference type="Pfam" id="PF00248">
    <property type="entry name" value="Aldo_ket_red"/>
    <property type="match status" value="1"/>
</dbReference>
<dbReference type="InterPro" id="IPR036812">
    <property type="entry name" value="NAD(P)_OxRdtase_dom_sf"/>
</dbReference>
<dbReference type="PANTHER" id="PTHR43312:SF1">
    <property type="entry name" value="NADP-DEPENDENT OXIDOREDUCTASE DOMAIN-CONTAINING PROTEIN"/>
    <property type="match status" value="1"/>
</dbReference>
<dbReference type="InterPro" id="IPR053135">
    <property type="entry name" value="AKR2_Oxidoreductase"/>
</dbReference>
<feature type="domain" description="NADP-dependent oxidoreductase" evidence="1">
    <location>
        <begin position="18"/>
        <end position="198"/>
    </location>
</feature>
<gene>
    <name evidence="2" type="ORF">JF922_04795</name>
</gene>
<reference evidence="2" key="1">
    <citation type="submission" date="2020-10" db="EMBL/GenBank/DDBJ databases">
        <title>Ca. Dormibacterota MAGs.</title>
        <authorList>
            <person name="Montgomery K."/>
        </authorList>
    </citation>
    <scope>NUCLEOTIDE SEQUENCE [LARGE SCALE GENOMIC DNA]</scope>
    <source>
        <strain evidence="2">SC8812_S17_10</strain>
    </source>
</reference>
<dbReference type="SUPFAM" id="SSF51430">
    <property type="entry name" value="NAD(P)-linked oxidoreductase"/>
    <property type="match status" value="1"/>
</dbReference>
<comment type="caution">
    <text evidence="2">The sequence shown here is derived from an EMBL/GenBank/DDBJ whole genome shotgun (WGS) entry which is preliminary data.</text>
</comment>
<dbReference type="EMBL" id="JAEKNR010000059">
    <property type="protein sequence ID" value="MBJ7597387.1"/>
    <property type="molecule type" value="Genomic_DNA"/>
</dbReference>
<dbReference type="Proteomes" id="UP000612893">
    <property type="component" value="Unassembled WGS sequence"/>
</dbReference>
<organism evidence="2 3">
    <name type="scientific">Candidatus Nephthysia bennettiae</name>
    <dbReference type="NCBI Taxonomy" id="3127016"/>
    <lineage>
        <taxon>Bacteria</taxon>
        <taxon>Bacillati</taxon>
        <taxon>Candidatus Dormiibacterota</taxon>
        <taxon>Candidatus Dormibacteria</taxon>
        <taxon>Candidatus Dormibacterales</taxon>
        <taxon>Candidatus Dormibacteraceae</taxon>
        <taxon>Candidatus Nephthysia</taxon>
    </lineage>
</organism>
<protein>
    <submittedName>
        <fullName evidence="2">Aldo/keto reductase</fullName>
    </submittedName>
</protein>
<evidence type="ECO:0000259" key="1">
    <source>
        <dbReference type="Pfam" id="PF00248"/>
    </source>
</evidence>